<evidence type="ECO:0000313" key="6">
    <source>
        <dbReference type="Proteomes" id="UP000663845"/>
    </source>
</evidence>
<feature type="repeat" description="TPR" evidence="3">
    <location>
        <begin position="501"/>
        <end position="534"/>
    </location>
</feature>
<dbReference type="PROSITE" id="PS50005">
    <property type="entry name" value="TPR"/>
    <property type="match status" value="12"/>
</dbReference>
<dbReference type="EMBL" id="CAJOAZ010001379">
    <property type="protein sequence ID" value="CAF3806449.1"/>
    <property type="molecule type" value="Genomic_DNA"/>
</dbReference>
<feature type="repeat" description="TPR" evidence="3">
    <location>
        <begin position="669"/>
        <end position="702"/>
    </location>
</feature>
<name>A0A815HLA1_9BILA</name>
<feature type="repeat" description="TPR" evidence="3">
    <location>
        <begin position="711"/>
        <end position="744"/>
    </location>
</feature>
<dbReference type="Pfam" id="PF13374">
    <property type="entry name" value="TPR_10"/>
    <property type="match status" value="1"/>
</dbReference>
<sequence length="976" mass="110875">MGPKPSKQNFKSSYGATTYYAGEPRQRVAQKYLLVWVDASIDQTDKDCQDTLAQLKNVINDVSVCTESNQCVQVLSKIDKEQAFLITTDSLGQYLVPEIHEMAQLDAIYIVCGDKSTHQGWTQNWTKIKGVYTNIQEICHALQLTVKQCDHDSIPVSFLTVNEMSSIDNLNQLEPNFMYTQILKDILLDIDYDCKAIQNLTAYCRKVFISNPTQLQIIDEFERDYCLQQAIWWHTRECFTYRMLNQALRTLDIDIIIKMSFFLRDIHQQIQQLYEQQINSYDGKSSQVYRGQGLTKSDFEKLRQAAGGLMSFNNFLSTSKVKEVPLNFARDASAKPDMVGILFIMYIDPCLKSTPFASIKEESYFGRQDEILFSIQTVFRVSAITQMDNKNQLYQVELQLMPDDEQQLRSLTNPIREEASGNTGWRRMGSLLVTIRQFNKAEECYKVLLEQVSDDAERAYYYARLGHVKDHKGDYEKSIWYYERGLEIEQKTLPSNHSDLAALYNNIGSLYDKIGEYSNALSSHETALEIRHKTLPSDHPDLATSYNNIGLVYDNMGKYSKALSSHEKALEIQQKTLPSNHLLFATTYNNIGLVYDNMGEYSKALSSHDNALAIRHQTLPSNHPDLATSYNNIGLVCDNNGEYSKAFSFLEKALEIRHKAVPSNHPDLAASYRNIGLVYDHIGDYSKALSSHEKALEVQHKTLHSTHPALATTYNNIGSVYDNTGDYSKALLSHEKALEIRLQTLPSNHPDLATSYNNIASVYYKVGEYSKALSYCEKALEIRLQTLPSNHPSLANLYTNIGSVYDSMGEYSKALSFLEKALQIRHKTLPSNHPSLATSYNNIGLVYDNMGEYSKALSSHEKALEIRHKTLPSNRRLLAAAYSNIGSVYYKMGEYSKALASHEQALEIGTKTLSSNHPDLAPSYNNIGLVYYNMNNYSKALLYFECALNIFQRVLPPTHSSIESVKESIEILKNKL</sequence>
<evidence type="ECO:0000256" key="3">
    <source>
        <dbReference type="PROSITE-ProRule" id="PRU00339"/>
    </source>
</evidence>
<dbReference type="EMBL" id="CAJNOG010000774">
    <property type="protein sequence ID" value="CAF1355608.1"/>
    <property type="molecule type" value="Genomic_DNA"/>
</dbReference>
<feature type="repeat" description="TPR" evidence="3">
    <location>
        <begin position="585"/>
        <end position="618"/>
    </location>
</feature>
<feature type="repeat" description="TPR" evidence="3">
    <location>
        <begin position="627"/>
        <end position="660"/>
    </location>
</feature>
<dbReference type="Proteomes" id="UP000663845">
    <property type="component" value="Unassembled WGS sequence"/>
</dbReference>
<reference evidence="4" key="1">
    <citation type="submission" date="2021-02" db="EMBL/GenBank/DDBJ databases">
        <authorList>
            <person name="Nowell W R."/>
        </authorList>
    </citation>
    <scope>NUCLEOTIDE SEQUENCE</scope>
</reference>
<accession>A0A815HLA1</accession>
<feature type="repeat" description="TPR" evidence="3">
    <location>
        <begin position="921"/>
        <end position="954"/>
    </location>
</feature>
<evidence type="ECO:0000256" key="2">
    <source>
        <dbReference type="ARBA" id="ARBA00022803"/>
    </source>
</evidence>
<gene>
    <name evidence="4" type="ORF">JYZ213_LOCUS35289</name>
    <name evidence="5" type="ORF">OXD698_LOCUS18569</name>
</gene>
<feature type="repeat" description="TPR" evidence="3">
    <location>
        <begin position="795"/>
        <end position="828"/>
    </location>
</feature>
<dbReference type="SUPFAM" id="SSF56399">
    <property type="entry name" value="ADP-ribosylation"/>
    <property type="match status" value="1"/>
</dbReference>
<dbReference type="Gene3D" id="3.90.176.10">
    <property type="entry name" value="Toxin ADP-ribosyltransferase, Chain A, domain 1"/>
    <property type="match status" value="1"/>
</dbReference>
<feature type="repeat" description="TPR" evidence="3">
    <location>
        <begin position="543"/>
        <end position="576"/>
    </location>
</feature>
<dbReference type="AlphaFoldDB" id="A0A815HLA1"/>
<protein>
    <submittedName>
        <fullName evidence="4">Uncharacterized protein</fullName>
    </submittedName>
</protein>
<dbReference type="PANTHER" id="PTHR45641:SF1">
    <property type="entry name" value="AAA+ ATPASE DOMAIN-CONTAINING PROTEIN"/>
    <property type="match status" value="1"/>
</dbReference>
<dbReference type="InterPro" id="IPR019734">
    <property type="entry name" value="TPR_rpt"/>
</dbReference>
<keyword evidence="1" id="KW-0677">Repeat</keyword>
<evidence type="ECO:0000256" key="1">
    <source>
        <dbReference type="ARBA" id="ARBA00022737"/>
    </source>
</evidence>
<dbReference type="Proteomes" id="UP000663844">
    <property type="component" value="Unassembled WGS sequence"/>
</dbReference>
<dbReference type="PROSITE" id="PS50293">
    <property type="entry name" value="TPR_REGION"/>
    <property type="match status" value="7"/>
</dbReference>
<dbReference type="InterPro" id="IPR011990">
    <property type="entry name" value="TPR-like_helical_dom_sf"/>
</dbReference>
<feature type="repeat" description="TPR" evidence="3">
    <location>
        <begin position="459"/>
        <end position="492"/>
    </location>
</feature>
<feature type="repeat" description="TPR" evidence="3">
    <location>
        <begin position="753"/>
        <end position="786"/>
    </location>
</feature>
<evidence type="ECO:0000313" key="5">
    <source>
        <dbReference type="EMBL" id="CAF3806449.1"/>
    </source>
</evidence>
<organism evidence="4 6">
    <name type="scientific">Adineta steineri</name>
    <dbReference type="NCBI Taxonomy" id="433720"/>
    <lineage>
        <taxon>Eukaryota</taxon>
        <taxon>Metazoa</taxon>
        <taxon>Spiralia</taxon>
        <taxon>Gnathifera</taxon>
        <taxon>Rotifera</taxon>
        <taxon>Eurotatoria</taxon>
        <taxon>Bdelloidea</taxon>
        <taxon>Adinetida</taxon>
        <taxon>Adinetidae</taxon>
        <taxon>Adineta</taxon>
    </lineage>
</organism>
<keyword evidence="2 3" id="KW-0802">TPR repeat</keyword>
<evidence type="ECO:0000313" key="4">
    <source>
        <dbReference type="EMBL" id="CAF1355608.1"/>
    </source>
</evidence>
<dbReference type="SUPFAM" id="SSF81901">
    <property type="entry name" value="HCP-like"/>
    <property type="match status" value="1"/>
</dbReference>
<feature type="repeat" description="TPR" evidence="3">
    <location>
        <begin position="879"/>
        <end position="912"/>
    </location>
</feature>
<dbReference type="SUPFAM" id="SSF48452">
    <property type="entry name" value="TPR-like"/>
    <property type="match status" value="2"/>
</dbReference>
<dbReference type="Pfam" id="PF13181">
    <property type="entry name" value="TPR_8"/>
    <property type="match status" value="1"/>
</dbReference>
<feature type="repeat" description="TPR" evidence="3">
    <location>
        <begin position="837"/>
        <end position="870"/>
    </location>
</feature>
<comment type="caution">
    <text evidence="4">The sequence shown here is derived from an EMBL/GenBank/DDBJ whole genome shotgun (WGS) entry which is preliminary data.</text>
</comment>
<proteinExistence type="predicted"/>
<dbReference type="PANTHER" id="PTHR45641">
    <property type="entry name" value="TETRATRICOPEPTIDE REPEAT PROTEIN (AFU_ORTHOLOGUE AFUA_6G03870)"/>
    <property type="match status" value="1"/>
</dbReference>
<dbReference type="SMART" id="SM00028">
    <property type="entry name" value="TPR"/>
    <property type="match status" value="13"/>
</dbReference>
<dbReference type="Pfam" id="PF13424">
    <property type="entry name" value="TPR_12"/>
    <property type="match status" value="5"/>
</dbReference>
<dbReference type="Gene3D" id="1.25.40.10">
    <property type="entry name" value="Tetratricopeptide repeat domain"/>
    <property type="match status" value="5"/>
</dbReference>